<name>Q64CR6_UNCAG</name>
<sequence>MRGVSDDVLESVHLCDYPSPEESLIDRELEMSMGMASKLVEAGRRARAEAGIKIRQPVKRGRSGL</sequence>
<dbReference type="GO" id="GO:0005524">
    <property type="term" value="F:ATP binding"/>
    <property type="evidence" value="ECO:0007669"/>
    <property type="project" value="InterPro"/>
</dbReference>
<reference evidence="1" key="2">
    <citation type="submission" date="2004-08" db="EMBL/GenBank/DDBJ databases">
        <authorList>
            <person name="Putnam N."/>
            <person name="Detter J.C."/>
            <person name="Richardson P.M."/>
            <person name="Rokhsar D."/>
        </authorList>
    </citation>
    <scope>NUCLEOTIDE SEQUENCE</scope>
</reference>
<organism evidence="1">
    <name type="scientific">Uncultured archaeon GZfos26G2</name>
    <dbReference type="NCBI Taxonomy" id="3386331"/>
    <lineage>
        <taxon>Archaea</taxon>
        <taxon>Methanobacteriati</taxon>
        <taxon>Methanobacteriota</taxon>
        <taxon>Stenosarchaea group</taxon>
        <taxon>Methanomicrobia</taxon>
        <taxon>Candidatus Methanophagales</taxon>
        <taxon>Candidatus Methanophagaceae</taxon>
        <taxon>Candidatus Methanophaga</taxon>
    </lineage>
</organism>
<evidence type="ECO:0000313" key="1">
    <source>
        <dbReference type="EMBL" id="AAU82811.1"/>
    </source>
</evidence>
<gene>
    <name evidence="1" type="ORF">GZ1C11_46</name>
</gene>
<protein>
    <submittedName>
        <fullName evidence="1">Uncharacterized protein</fullName>
    </submittedName>
</protein>
<reference evidence="1" key="1">
    <citation type="journal article" date="2004" name="Science">
        <title>Reverse methanogenesis: testing the hypothesis with environmental genomics.</title>
        <authorList>
            <person name="Hallam S.J."/>
            <person name="Putnam N."/>
            <person name="Preston C.M."/>
            <person name="Detter J.C."/>
            <person name="Rokhsar D."/>
            <person name="Richardson P.M."/>
            <person name="DeLong E.F."/>
        </authorList>
    </citation>
    <scope>NUCLEOTIDE SEQUENCE</scope>
</reference>
<accession>Q64CR6</accession>
<dbReference type="Gene3D" id="1.10.730.10">
    <property type="entry name" value="Isoleucyl-tRNA Synthetase, Domain 1"/>
    <property type="match status" value="1"/>
</dbReference>
<dbReference type="InterPro" id="IPR009080">
    <property type="entry name" value="tRNAsynth_Ia_anticodon-bd"/>
</dbReference>
<proteinExistence type="predicted"/>
<dbReference type="GO" id="GO:0004812">
    <property type="term" value="F:aminoacyl-tRNA ligase activity"/>
    <property type="evidence" value="ECO:0007669"/>
    <property type="project" value="InterPro"/>
</dbReference>
<dbReference type="AlphaFoldDB" id="Q64CR6"/>
<dbReference type="SUPFAM" id="SSF47323">
    <property type="entry name" value="Anticodon-binding domain of a subclass of class I aminoacyl-tRNA synthetases"/>
    <property type="match status" value="1"/>
</dbReference>
<dbReference type="EMBL" id="AY714832">
    <property type="protein sequence ID" value="AAU82811.1"/>
    <property type="molecule type" value="Genomic_DNA"/>
</dbReference>
<dbReference type="GO" id="GO:0006418">
    <property type="term" value="P:tRNA aminoacylation for protein translation"/>
    <property type="evidence" value="ECO:0007669"/>
    <property type="project" value="InterPro"/>
</dbReference>